<sequence length="85" mass="9209">MDGRSFSFFSLSFTFSARSSSTASDSVAHLTLTFVSSIPRCSCPVFAFPASRFRRLLSSSLTFNQSSFSSAFLARCSASSFSAFN</sequence>
<evidence type="ECO:0000313" key="2">
    <source>
        <dbReference type="Proteomes" id="UP000194280"/>
    </source>
</evidence>
<accession>A0A1Z5TGA9</accession>
<name>A0A1Z5TGA9_HORWE</name>
<dbReference type="AlphaFoldDB" id="A0A1Z5TGA9"/>
<organism evidence="1 2">
    <name type="scientific">Hortaea werneckii EXF-2000</name>
    <dbReference type="NCBI Taxonomy" id="1157616"/>
    <lineage>
        <taxon>Eukaryota</taxon>
        <taxon>Fungi</taxon>
        <taxon>Dikarya</taxon>
        <taxon>Ascomycota</taxon>
        <taxon>Pezizomycotina</taxon>
        <taxon>Dothideomycetes</taxon>
        <taxon>Dothideomycetidae</taxon>
        <taxon>Mycosphaerellales</taxon>
        <taxon>Teratosphaeriaceae</taxon>
        <taxon>Hortaea</taxon>
    </lineage>
</organism>
<dbReference type="EMBL" id="MUNK01000050">
    <property type="protein sequence ID" value="OTA35047.1"/>
    <property type="molecule type" value="Genomic_DNA"/>
</dbReference>
<gene>
    <name evidence="1" type="ORF">BTJ68_05170</name>
</gene>
<dbReference type="Proteomes" id="UP000194280">
    <property type="component" value="Unassembled WGS sequence"/>
</dbReference>
<reference evidence="1 2" key="1">
    <citation type="submission" date="2017-01" db="EMBL/GenBank/DDBJ databases">
        <title>The recent genome duplication of the halophilic yeast Hortaea werneckii: insights from long-read sequencing.</title>
        <authorList>
            <person name="Sinha S."/>
            <person name="Flibotte S."/>
            <person name="Neira M."/>
            <person name="Lenassi M."/>
            <person name="Gostincar C."/>
            <person name="Stajich J.E."/>
            <person name="Nislow C.E."/>
        </authorList>
    </citation>
    <scope>NUCLEOTIDE SEQUENCE [LARGE SCALE GENOMIC DNA]</scope>
    <source>
        <strain evidence="1 2">EXF-2000</strain>
    </source>
</reference>
<evidence type="ECO:0000313" key="1">
    <source>
        <dbReference type="EMBL" id="OTA35047.1"/>
    </source>
</evidence>
<comment type="caution">
    <text evidence="1">The sequence shown here is derived from an EMBL/GenBank/DDBJ whole genome shotgun (WGS) entry which is preliminary data.</text>
</comment>
<proteinExistence type="predicted"/>
<keyword evidence="2" id="KW-1185">Reference proteome</keyword>
<dbReference type="InParanoid" id="A0A1Z5TGA9"/>
<protein>
    <submittedName>
        <fullName evidence="1">Uncharacterized protein</fullName>
    </submittedName>
</protein>
<dbReference type="VEuPathDB" id="FungiDB:BTJ68_05170"/>